<dbReference type="PANTHER" id="PTHR12136:SF100">
    <property type="entry name" value="PROTEIN ENHANCED DISEASE RESISTANCE 2-LIKE"/>
    <property type="match status" value="1"/>
</dbReference>
<sequence length="276" mass="30226">MLRAMLKFLCHSTDLSLFLRHSIPSLSSHGCLQHIQVGLCKMILAFLAQIEREKQSEEEGEEFALTKIGKLCLCVFVNEDVGTKPKSRILAWINAVKVVQIYTKGCKRLDQFKCPSVQGITLQAYLFGRNRRCLCTMLWLNHGNITSRQVNLERGNIMRSSSAGARIGGSWIVRQSVGSTPCLLGKAVDCTYIRGPKYLEIDVDIGSSTVANGVLGLVCGVITTLVVDMAFLVQANTAEELPERLLSAVRVSHVELSSAIDPNLESKSSPSPSSSN</sequence>
<reference evidence="2 3" key="1">
    <citation type="journal article" date="2018" name="PLoS Genet.">
        <title>Population sequencing reveals clonal diversity and ancestral inbreeding in the grapevine cultivar Chardonnay.</title>
        <authorList>
            <person name="Roach M.J."/>
            <person name="Johnson D.L."/>
            <person name="Bohlmann J."/>
            <person name="van Vuuren H.J."/>
            <person name="Jones S.J."/>
            <person name="Pretorius I.S."/>
            <person name="Schmidt S.A."/>
            <person name="Borneman A.R."/>
        </authorList>
    </citation>
    <scope>NUCLEOTIDE SEQUENCE [LARGE SCALE GENOMIC DNA]</scope>
    <source>
        <strain evidence="3">cv. Chardonnay</strain>
        <tissue evidence="2">Leaf</tissue>
    </source>
</reference>
<name>A0A438D2N7_VITVI</name>
<dbReference type="InterPro" id="IPR009769">
    <property type="entry name" value="EDR2_C"/>
</dbReference>
<protein>
    <submittedName>
        <fullName evidence="2">Protein enhanced disease resistance 2</fullName>
    </submittedName>
</protein>
<comment type="caution">
    <text evidence="2">The sequence shown here is derived from an EMBL/GenBank/DDBJ whole genome shotgun (WGS) entry which is preliminary data.</text>
</comment>
<proteinExistence type="predicted"/>
<evidence type="ECO:0000259" key="1">
    <source>
        <dbReference type="Pfam" id="PF07059"/>
    </source>
</evidence>
<gene>
    <name evidence="2" type="primary">EDR2_15</name>
    <name evidence="2" type="ORF">CK203_105764</name>
</gene>
<feature type="domain" description="Protein ENHANCED DISEASE RESISTANCE 2 C-terminal" evidence="1">
    <location>
        <begin position="169"/>
        <end position="255"/>
    </location>
</feature>
<evidence type="ECO:0000313" key="3">
    <source>
        <dbReference type="Proteomes" id="UP000288805"/>
    </source>
</evidence>
<accession>A0A438D2N7</accession>
<organism evidence="2 3">
    <name type="scientific">Vitis vinifera</name>
    <name type="common">Grape</name>
    <dbReference type="NCBI Taxonomy" id="29760"/>
    <lineage>
        <taxon>Eukaryota</taxon>
        <taxon>Viridiplantae</taxon>
        <taxon>Streptophyta</taxon>
        <taxon>Embryophyta</taxon>
        <taxon>Tracheophyta</taxon>
        <taxon>Spermatophyta</taxon>
        <taxon>Magnoliopsida</taxon>
        <taxon>eudicotyledons</taxon>
        <taxon>Gunneridae</taxon>
        <taxon>Pentapetalae</taxon>
        <taxon>rosids</taxon>
        <taxon>Vitales</taxon>
        <taxon>Vitaceae</taxon>
        <taxon>Viteae</taxon>
        <taxon>Vitis</taxon>
    </lineage>
</organism>
<dbReference type="Proteomes" id="UP000288805">
    <property type="component" value="Unassembled WGS sequence"/>
</dbReference>
<dbReference type="PANTHER" id="PTHR12136">
    <property type="entry name" value="ENHANCED DISEASE RESISTANCE-RELATED"/>
    <property type="match status" value="1"/>
</dbReference>
<evidence type="ECO:0000313" key="2">
    <source>
        <dbReference type="EMBL" id="RVW29716.1"/>
    </source>
</evidence>
<dbReference type="OrthoDB" id="9970435at2759"/>
<dbReference type="AlphaFoldDB" id="A0A438D2N7"/>
<dbReference type="Pfam" id="PF07059">
    <property type="entry name" value="EDR2_C"/>
    <property type="match status" value="1"/>
</dbReference>
<dbReference type="InterPro" id="IPR045096">
    <property type="entry name" value="EDR2-like"/>
</dbReference>
<dbReference type="EMBL" id="QGNW01001828">
    <property type="protein sequence ID" value="RVW29716.1"/>
    <property type="molecule type" value="Genomic_DNA"/>
</dbReference>